<name>A0A315VZU7_GAMAF</name>
<organism evidence="2 3">
    <name type="scientific">Gambusia affinis</name>
    <name type="common">Western mosquitofish</name>
    <name type="synonym">Heterandria affinis</name>
    <dbReference type="NCBI Taxonomy" id="33528"/>
    <lineage>
        <taxon>Eukaryota</taxon>
        <taxon>Metazoa</taxon>
        <taxon>Chordata</taxon>
        <taxon>Craniata</taxon>
        <taxon>Vertebrata</taxon>
        <taxon>Euteleostomi</taxon>
        <taxon>Actinopterygii</taxon>
        <taxon>Neopterygii</taxon>
        <taxon>Teleostei</taxon>
        <taxon>Neoteleostei</taxon>
        <taxon>Acanthomorphata</taxon>
        <taxon>Ovalentaria</taxon>
        <taxon>Atherinomorphae</taxon>
        <taxon>Cyprinodontiformes</taxon>
        <taxon>Poeciliidae</taxon>
        <taxon>Poeciliinae</taxon>
        <taxon>Gambusia</taxon>
    </lineage>
</organism>
<dbReference type="STRING" id="33528.ENSGAFP00000028175"/>
<feature type="compositionally biased region" description="Low complexity" evidence="1">
    <location>
        <begin position="143"/>
        <end position="156"/>
    </location>
</feature>
<dbReference type="Proteomes" id="UP000250572">
    <property type="component" value="Unassembled WGS sequence"/>
</dbReference>
<evidence type="ECO:0000256" key="1">
    <source>
        <dbReference type="SAM" id="MobiDB-lite"/>
    </source>
</evidence>
<feature type="compositionally biased region" description="Basic and acidic residues" evidence="1">
    <location>
        <begin position="42"/>
        <end position="52"/>
    </location>
</feature>
<sequence length="193" mass="21351">MSSCPHVTLVTFCPSVRLPTSPSAQPVNPPNAWFLAQCPHRPGGEQSREKKNTTAGDEQMLQPWIPIKPSLLDHQKEKRLRRSMNHLKEHHQPPESRCVWRASLTVGCFSNCLMCHDIPGSPLSNFFDVIKQLFSDEKNIQASHPPGAPTSTSSPTKHAPGSRPSQTPPNDSKCPPGKDKTKMAASNRTQEHP</sequence>
<comment type="caution">
    <text evidence="2">The sequence shown here is derived from an EMBL/GenBank/DDBJ whole genome shotgun (WGS) entry which is preliminary data.</text>
</comment>
<feature type="region of interest" description="Disordered" evidence="1">
    <location>
        <begin position="140"/>
        <end position="193"/>
    </location>
</feature>
<feature type="region of interest" description="Disordered" evidence="1">
    <location>
        <begin position="39"/>
        <end position="59"/>
    </location>
</feature>
<accession>A0A315VZU7</accession>
<protein>
    <submittedName>
        <fullName evidence="2">Uncharacterized protein</fullName>
    </submittedName>
</protein>
<evidence type="ECO:0000313" key="3">
    <source>
        <dbReference type="Proteomes" id="UP000250572"/>
    </source>
</evidence>
<keyword evidence="3" id="KW-1185">Reference proteome</keyword>
<dbReference type="EMBL" id="NHOQ01000682">
    <property type="protein sequence ID" value="PWA29005.1"/>
    <property type="molecule type" value="Genomic_DNA"/>
</dbReference>
<gene>
    <name evidence="2" type="ORF">CCH79_00006367</name>
</gene>
<feature type="compositionally biased region" description="Polar residues" evidence="1">
    <location>
        <begin position="184"/>
        <end position="193"/>
    </location>
</feature>
<dbReference type="AlphaFoldDB" id="A0A315VZU7"/>
<reference evidence="2 3" key="1">
    <citation type="journal article" date="2018" name="G3 (Bethesda)">
        <title>A High-Quality Reference Genome for the Invasive Mosquitofish Gambusia affinis Using a Chicago Library.</title>
        <authorList>
            <person name="Hoffberg S.L."/>
            <person name="Troendle N.J."/>
            <person name="Glenn T.C."/>
            <person name="Mahmud O."/>
            <person name="Louha S."/>
            <person name="Chalopin D."/>
            <person name="Bennetzen J.L."/>
            <person name="Mauricio R."/>
        </authorList>
    </citation>
    <scope>NUCLEOTIDE SEQUENCE [LARGE SCALE GENOMIC DNA]</scope>
    <source>
        <strain evidence="2">NE01/NJP1002.9</strain>
        <tissue evidence="2">Muscle</tissue>
    </source>
</reference>
<evidence type="ECO:0000313" key="2">
    <source>
        <dbReference type="EMBL" id="PWA29005.1"/>
    </source>
</evidence>
<proteinExistence type="predicted"/>